<evidence type="ECO:0000313" key="1">
    <source>
        <dbReference type="EMBL" id="KAK7072973.1"/>
    </source>
</evidence>
<comment type="caution">
    <text evidence="1">The sequence shown here is derived from an EMBL/GenBank/DDBJ whole genome shotgun (WGS) entry which is preliminary data.</text>
</comment>
<dbReference type="Proteomes" id="UP001381693">
    <property type="component" value="Unassembled WGS sequence"/>
</dbReference>
<dbReference type="EMBL" id="JAXCGZ010013283">
    <property type="protein sequence ID" value="KAK7072973.1"/>
    <property type="molecule type" value="Genomic_DNA"/>
</dbReference>
<protein>
    <submittedName>
        <fullName evidence="1">Uncharacterized protein</fullName>
    </submittedName>
</protein>
<name>A0AAN8X2G5_HALRR</name>
<feature type="non-terminal residue" evidence="1">
    <location>
        <position position="1"/>
    </location>
</feature>
<sequence length="96" mass="10452">SPQLICTTPPLTTGLQMLPDTAPGNKSYIAMIQVQEGIQTPLLSFSHCQELAIISPDSPKLILAVTHVNRCTELLLSATTLPSAARDFFLHEFEMS</sequence>
<keyword evidence="2" id="KW-1185">Reference proteome</keyword>
<evidence type="ECO:0000313" key="2">
    <source>
        <dbReference type="Proteomes" id="UP001381693"/>
    </source>
</evidence>
<gene>
    <name evidence="1" type="ORF">SK128_015768</name>
</gene>
<proteinExistence type="predicted"/>
<reference evidence="1 2" key="1">
    <citation type="submission" date="2023-11" db="EMBL/GenBank/DDBJ databases">
        <title>Halocaridina rubra genome assembly.</title>
        <authorList>
            <person name="Smith C."/>
        </authorList>
    </citation>
    <scope>NUCLEOTIDE SEQUENCE [LARGE SCALE GENOMIC DNA]</scope>
    <source>
        <strain evidence="1">EP-1</strain>
        <tissue evidence="1">Whole</tissue>
    </source>
</reference>
<organism evidence="1 2">
    <name type="scientific">Halocaridina rubra</name>
    <name type="common">Hawaiian red shrimp</name>
    <dbReference type="NCBI Taxonomy" id="373956"/>
    <lineage>
        <taxon>Eukaryota</taxon>
        <taxon>Metazoa</taxon>
        <taxon>Ecdysozoa</taxon>
        <taxon>Arthropoda</taxon>
        <taxon>Crustacea</taxon>
        <taxon>Multicrustacea</taxon>
        <taxon>Malacostraca</taxon>
        <taxon>Eumalacostraca</taxon>
        <taxon>Eucarida</taxon>
        <taxon>Decapoda</taxon>
        <taxon>Pleocyemata</taxon>
        <taxon>Caridea</taxon>
        <taxon>Atyoidea</taxon>
        <taxon>Atyidae</taxon>
        <taxon>Halocaridina</taxon>
    </lineage>
</organism>
<accession>A0AAN8X2G5</accession>
<dbReference type="AlphaFoldDB" id="A0AAN8X2G5"/>